<dbReference type="GO" id="GO:0141221">
    <property type="term" value="F:histone deacetylase activity, hydrolytic mechanism"/>
    <property type="evidence" value="ECO:0007669"/>
    <property type="project" value="UniProtKB-EC"/>
</dbReference>
<dbReference type="PANTHER" id="PTHR10625:SF6">
    <property type="entry name" value="HISTONE DEACETYLASE"/>
    <property type="match status" value="1"/>
</dbReference>
<keyword evidence="9" id="KW-0479">Metal-binding</keyword>
<dbReference type="InterPro" id="IPR023801">
    <property type="entry name" value="His_deacetylse_dom"/>
</dbReference>
<name>A0ABC8WF34_9POAL</name>
<feature type="binding site" evidence="9">
    <location>
        <position position="204"/>
    </location>
    <ligand>
        <name>a divalent metal cation</name>
        <dbReference type="ChEBI" id="CHEBI:60240"/>
    </ligand>
</feature>
<evidence type="ECO:0000256" key="5">
    <source>
        <dbReference type="ARBA" id="ARBA00048287"/>
    </source>
</evidence>
<keyword evidence="4 6" id="KW-0156">Chromatin regulator</keyword>
<organism evidence="11 12">
    <name type="scientific">Urochloa decumbens</name>
    <dbReference type="NCBI Taxonomy" id="240449"/>
    <lineage>
        <taxon>Eukaryota</taxon>
        <taxon>Viridiplantae</taxon>
        <taxon>Streptophyta</taxon>
        <taxon>Embryophyta</taxon>
        <taxon>Tracheophyta</taxon>
        <taxon>Spermatophyta</taxon>
        <taxon>Magnoliopsida</taxon>
        <taxon>Liliopsida</taxon>
        <taxon>Poales</taxon>
        <taxon>Poaceae</taxon>
        <taxon>PACMAD clade</taxon>
        <taxon>Panicoideae</taxon>
        <taxon>Panicodae</taxon>
        <taxon>Paniceae</taxon>
        <taxon>Melinidinae</taxon>
        <taxon>Urochloa</taxon>
    </lineage>
</organism>
<feature type="binding site" evidence="8">
    <location>
        <position position="125"/>
    </location>
    <ligand>
        <name>substrate</name>
    </ligand>
</feature>
<evidence type="ECO:0000256" key="3">
    <source>
        <dbReference type="ARBA" id="ARBA00022801"/>
    </source>
</evidence>
<keyword evidence="6" id="KW-0804">Transcription</keyword>
<feature type="binding site" evidence="9">
    <location>
        <position position="202"/>
    </location>
    <ligand>
        <name>a divalent metal cation</name>
        <dbReference type="ChEBI" id="CHEBI:60240"/>
    </ligand>
</feature>
<dbReference type="EMBL" id="OZ075122">
    <property type="protein sequence ID" value="CAL4908937.1"/>
    <property type="molecule type" value="Genomic_DNA"/>
</dbReference>
<gene>
    <name evidence="11" type="ORF">URODEC1_LOCUS13389</name>
</gene>
<dbReference type="InterPro" id="IPR023696">
    <property type="entry name" value="Ureohydrolase_dom_sf"/>
</dbReference>
<dbReference type="PRINTS" id="PR01270">
    <property type="entry name" value="HDASUPER"/>
</dbReference>
<dbReference type="InterPro" id="IPR003084">
    <property type="entry name" value="HDAC_I/II"/>
</dbReference>
<feature type="binding site" evidence="8">
    <location>
        <position position="341"/>
    </location>
    <ligand>
        <name>substrate</name>
    </ligand>
</feature>
<feature type="active site" description="Proton acceptor" evidence="7">
    <location>
        <position position="167"/>
    </location>
</feature>
<dbReference type="PRINTS" id="PR01271">
    <property type="entry name" value="HISDACETLASE"/>
</dbReference>
<comment type="similarity">
    <text evidence="6">Belongs to the histone deacetylase family. HD Type 1 subfamily.</text>
</comment>
<dbReference type="Proteomes" id="UP001497457">
    <property type="component" value="Chromosome 12b"/>
</dbReference>
<keyword evidence="12" id="KW-1185">Reference proteome</keyword>
<comment type="subcellular location">
    <subcellularLocation>
        <location evidence="6">Nucleus</location>
    </subcellularLocation>
</comment>
<reference evidence="11" key="1">
    <citation type="submission" date="2024-10" db="EMBL/GenBank/DDBJ databases">
        <authorList>
            <person name="Ryan C."/>
        </authorList>
    </citation>
    <scope>NUCLEOTIDE SEQUENCE [LARGE SCALE GENOMIC DNA]</scope>
</reference>
<feature type="binding site" evidence="9">
    <location>
        <position position="302"/>
    </location>
    <ligand>
        <name>a divalent metal cation</name>
        <dbReference type="ChEBI" id="CHEBI:60240"/>
    </ligand>
</feature>
<dbReference type="Gene3D" id="3.40.800.20">
    <property type="entry name" value="Histone deacetylase domain"/>
    <property type="match status" value="1"/>
</dbReference>
<evidence type="ECO:0000256" key="1">
    <source>
        <dbReference type="ARBA" id="ARBA00001947"/>
    </source>
</evidence>
<accession>A0ABC8WF34</accession>
<dbReference type="AlphaFoldDB" id="A0ABC8WF34"/>
<proteinExistence type="inferred from homology"/>
<sequence>METDEKSPLQHPHTDSGGNKKRVCYYYDPRISYVDYGETHIMVPHRVAMTHGLINTYGLLDDMDLLRVAPATEEDLKVAHSEEYLDLLRRLTPASYKHDAATREAAERHGLGVVRDRRTGCSTNDNPVIEDLWDYCLRYTGGSLAAARALAGGGYDVAVNWSGGMHHACEGGASGFCYVNDIVVAVRALLGRFGRVLYVDIDAHHGDGVETTFLEESRVMTVSFHQYDGKGFFFPGTGGVDDVGGASYRALNVPLEAGTGDELYHEMFGPITERVMQVFRPDAVVLQCGHGRSQLESWCGADSLAGDRITGLELSVRGHAKCVRLLLSYGVPLLLLGGGGYTINYVASCWCYETAVAIGREIPDEIPQHGYQEYYQSQGYKLHYHEARSGNSDAQMKKMDKVKKRVMAQLDHLSALMATPSIMRQPDEQPARAVDIDDDALVDRSLRGEDPVERLHRRCGELEVTEFLIHLGKTIQLKQNKG</sequence>
<comment type="cofactor">
    <cofactor evidence="1">
        <name>Zn(2+)</name>
        <dbReference type="ChEBI" id="CHEBI:29105"/>
    </cofactor>
</comment>
<dbReference type="InterPro" id="IPR000286">
    <property type="entry name" value="HDACs"/>
</dbReference>
<evidence type="ECO:0000313" key="12">
    <source>
        <dbReference type="Proteomes" id="UP001497457"/>
    </source>
</evidence>
<feature type="domain" description="Histone deacetylase" evidence="10">
    <location>
        <begin position="40"/>
        <end position="355"/>
    </location>
</feature>
<evidence type="ECO:0000256" key="8">
    <source>
        <dbReference type="PIRSR" id="PIRSR037913-2"/>
    </source>
</evidence>
<dbReference type="PIRSF" id="PIRSF037913">
    <property type="entry name" value="His_deacetylse_1"/>
    <property type="match status" value="1"/>
</dbReference>
<comment type="catalytic activity">
    <reaction evidence="5 6">
        <text>N(6)-acetyl-L-lysyl-[histone] + H2O = L-lysyl-[histone] + acetate</text>
        <dbReference type="Rhea" id="RHEA:58196"/>
        <dbReference type="Rhea" id="RHEA-COMP:9845"/>
        <dbReference type="Rhea" id="RHEA-COMP:11338"/>
        <dbReference type="ChEBI" id="CHEBI:15377"/>
        <dbReference type="ChEBI" id="CHEBI:29969"/>
        <dbReference type="ChEBI" id="CHEBI:30089"/>
        <dbReference type="ChEBI" id="CHEBI:61930"/>
        <dbReference type="EC" id="3.5.1.98"/>
    </reaction>
</comment>
<dbReference type="SUPFAM" id="SSF52768">
    <property type="entry name" value="Arginase/deacetylase"/>
    <property type="match status" value="1"/>
</dbReference>
<evidence type="ECO:0000259" key="10">
    <source>
        <dbReference type="Pfam" id="PF00850"/>
    </source>
</evidence>
<dbReference type="PANTHER" id="PTHR10625">
    <property type="entry name" value="HISTONE DEACETYLASE HDAC1-RELATED"/>
    <property type="match status" value="1"/>
</dbReference>
<evidence type="ECO:0000256" key="4">
    <source>
        <dbReference type="ARBA" id="ARBA00022853"/>
    </source>
</evidence>
<evidence type="ECO:0000256" key="2">
    <source>
        <dbReference type="ARBA" id="ARBA00012111"/>
    </source>
</evidence>
<dbReference type="InterPro" id="IPR037138">
    <property type="entry name" value="His_deacetylse_dom_sf"/>
</dbReference>
<evidence type="ECO:0000256" key="9">
    <source>
        <dbReference type="PIRSR" id="PIRSR037913-3"/>
    </source>
</evidence>
<dbReference type="Pfam" id="PF00850">
    <property type="entry name" value="Hist_deacetyl"/>
    <property type="match status" value="1"/>
</dbReference>
<dbReference type="EC" id="3.5.1.98" evidence="2 6"/>
<keyword evidence="6" id="KW-0539">Nucleus</keyword>
<protein>
    <recommendedName>
        <fullName evidence="2 6">Histone deacetylase</fullName>
        <ecNumber evidence="2 6">3.5.1.98</ecNumber>
    </recommendedName>
</protein>
<keyword evidence="6" id="KW-0805">Transcription regulation</keyword>
<keyword evidence="3 6" id="KW-0378">Hydrolase</keyword>
<feature type="binding site" evidence="8">
    <location>
        <position position="175"/>
    </location>
    <ligand>
        <name>substrate</name>
    </ligand>
</feature>
<evidence type="ECO:0000313" key="11">
    <source>
        <dbReference type="EMBL" id="CAL4908937.1"/>
    </source>
</evidence>
<evidence type="ECO:0000256" key="7">
    <source>
        <dbReference type="PIRSR" id="PIRSR037913-1"/>
    </source>
</evidence>
<evidence type="ECO:0000256" key="6">
    <source>
        <dbReference type="PIRNR" id="PIRNR037913"/>
    </source>
</evidence>
<dbReference type="GO" id="GO:0005634">
    <property type="term" value="C:nucleus"/>
    <property type="evidence" value="ECO:0007669"/>
    <property type="project" value="UniProtKB-SubCell"/>
</dbReference>